<evidence type="ECO:0000313" key="3">
    <source>
        <dbReference type="Proteomes" id="UP000233786"/>
    </source>
</evidence>
<protein>
    <submittedName>
        <fullName evidence="2">Uncharacterized protein</fullName>
    </submittedName>
</protein>
<keyword evidence="3" id="KW-1185">Reference proteome</keyword>
<keyword evidence="1" id="KW-0812">Transmembrane</keyword>
<keyword evidence="1" id="KW-0472">Membrane</keyword>
<sequence>MVRCGSRGRTTGWCWTACWRCWVFALAGGTSLVAVRGAGPLLWYGILGVSAGLTACLVFRRVRPTEVFVAGGRSPSRWPP</sequence>
<dbReference type="OrthoDB" id="3182968at2"/>
<accession>A0A2N3Y901</accession>
<dbReference type="AlphaFoldDB" id="A0A2N3Y901"/>
<comment type="caution">
    <text evidence="2">The sequence shown here is derived from an EMBL/GenBank/DDBJ whole genome shotgun (WGS) entry which is preliminary data.</text>
</comment>
<dbReference type="RefSeq" id="WP_010306622.1">
    <property type="nucleotide sequence ID" value="NZ_CP061007.1"/>
</dbReference>
<dbReference type="EMBL" id="PJNB01000001">
    <property type="protein sequence ID" value="PKW19392.1"/>
    <property type="molecule type" value="Genomic_DNA"/>
</dbReference>
<organism evidence="2 3">
    <name type="scientific">Saccharopolyspora spinosa</name>
    <dbReference type="NCBI Taxonomy" id="60894"/>
    <lineage>
        <taxon>Bacteria</taxon>
        <taxon>Bacillati</taxon>
        <taxon>Actinomycetota</taxon>
        <taxon>Actinomycetes</taxon>
        <taxon>Pseudonocardiales</taxon>
        <taxon>Pseudonocardiaceae</taxon>
        <taxon>Saccharopolyspora</taxon>
    </lineage>
</organism>
<name>A0A2N3Y901_SACSN</name>
<feature type="transmembrane region" description="Helical" evidence="1">
    <location>
        <begin position="12"/>
        <end position="35"/>
    </location>
</feature>
<keyword evidence="1" id="KW-1133">Transmembrane helix</keyword>
<feature type="transmembrane region" description="Helical" evidence="1">
    <location>
        <begin position="41"/>
        <end position="59"/>
    </location>
</feature>
<evidence type="ECO:0000256" key="1">
    <source>
        <dbReference type="SAM" id="Phobius"/>
    </source>
</evidence>
<gene>
    <name evidence="2" type="ORF">A8926_7559</name>
</gene>
<evidence type="ECO:0000313" key="2">
    <source>
        <dbReference type="EMBL" id="PKW19392.1"/>
    </source>
</evidence>
<dbReference type="Proteomes" id="UP000233786">
    <property type="component" value="Unassembled WGS sequence"/>
</dbReference>
<reference evidence="2" key="1">
    <citation type="submission" date="2017-12" db="EMBL/GenBank/DDBJ databases">
        <title>Sequencing the genomes of 1000 Actinobacteria strains.</title>
        <authorList>
            <person name="Klenk H.-P."/>
        </authorList>
    </citation>
    <scope>NUCLEOTIDE SEQUENCE [LARGE SCALE GENOMIC DNA]</scope>
    <source>
        <strain evidence="2">DSM 44228</strain>
    </source>
</reference>
<proteinExistence type="predicted"/>